<feature type="region of interest" description="C-terminal hotdog fold" evidence="14">
    <location>
        <begin position="2741"/>
        <end position="2876"/>
    </location>
</feature>
<feature type="domain" description="PKS/mFAS DH" evidence="18">
    <location>
        <begin position="6007"/>
        <end position="6273"/>
    </location>
</feature>
<dbReference type="PANTHER" id="PTHR43775:SF51">
    <property type="entry name" value="INACTIVE PHENOLPHTHIOCEROL SYNTHESIS POLYKETIDE SYNTHASE TYPE I PKS1-RELATED"/>
    <property type="match status" value="1"/>
</dbReference>
<dbReference type="GO" id="GO:0033068">
    <property type="term" value="P:macrolide biosynthetic process"/>
    <property type="evidence" value="ECO:0007669"/>
    <property type="project" value="UniProtKB-ARBA"/>
</dbReference>
<dbReference type="InterPro" id="IPR015083">
    <property type="entry name" value="NorB/c/GfsB-D-like_docking"/>
</dbReference>
<dbReference type="SMART" id="SM00827">
    <property type="entry name" value="PKS_AT"/>
    <property type="match status" value="4"/>
</dbReference>
<dbReference type="InterPro" id="IPR049552">
    <property type="entry name" value="PKS_DH_N"/>
</dbReference>
<keyword evidence="15" id="KW-0175">Coiled coil</keyword>
<dbReference type="Pfam" id="PF08659">
    <property type="entry name" value="KR"/>
    <property type="match status" value="4"/>
</dbReference>
<dbReference type="InterPro" id="IPR020806">
    <property type="entry name" value="PKS_PP-bd"/>
</dbReference>
<dbReference type="SMART" id="SM01294">
    <property type="entry name" value="PKS_PP_betabranch"/>
    <property type="match status" value="4"/>
</dbReference>
<keyword evidence="3" id="KW-0597">Phosphoprotein</keyword>
<keyword evidence="20" id="KW-1185">Reference proteome</keyword>
<dbReference type="Pfam" id="PF00550">
    <property type="entry name" value="PP-binding"/>
    <property type="match status" value="4"/>
</dbReference>
<dbReference type="InterPro" id="IPR014030">
    <property type="entry name" value="Ketoacyl_synth_N"/>
</dbReference>
<dbReference type="PROSITE" id="PS00606">
    <property type="entry name" value="KS3_1"/>
    <property type="match status" value="4"/>
</dbReference>
<dbReference type="Pfam" id="PF16197">
    <property type="entry name" value="KAsynt_C_assoc"/>
    <property type="match status" value="4"/>
</dbReference>
<dbReference type="SMART" id="SM00826">
    <property type="entry name" value="PKS_DH"/>
    <property type="match status" value="4"/>
</dbReference>
<feature type="domain" description="Carrier" evidence="16">
    <location>
        <begin position="1632"/>
        <end position="1707"/>
    </location>
</feature>
<dbReference type="InterPro" id="IPR016036">
    <property type="entry name" value="Malonyl_transacylase_ACP-bd"/>
</dbReference>
<feature type="region of interest" description="C-terminal hotdog fold" evidence="14">
    <location>
        <begin position="4428"/>
        <end position="4562"/>
    </location>
</feature>
<dbReference type="InterPro" id="IPR014031">
    <property type="entry name" value="Ketoacyl_synth_C"/>
</dbReference>
<feature type="coiled-coil region" evidence="15">
    <location>
        <begin position="5"/>
        <end position="32"/>
    </location>
</feature>
<keyword evidence="6" id="KW-0045">Antibiotic biosynthesis</keyword>
<dbReference type="GO" id="GO:0047879">
    <property type="term" value="F:erythronolide synthase activity"/>
    <property type="evidence" value="ECO:0007669"/>
    <property type="project" value="UniProtKB-EC"/>
</dbReference>
<evidence type="ECO:0000256" key="4">
    <source>
        <dbReference type="ARBA" id="ARBA00022679"/>
    </source>
</evidence>
<dbReference type="PROSITE" id="PS52019">
    <property type="entry name" value="PKS_MFAS_DH"/>
    <property type="match status" value="4"/>
</dbReference>
<gene>
    <name evidence="19" type="ORF">BJ969_004045</name>
</gene>
<keyword evidence="5" id="KW-0677">Repeat</keyword>
<feature type="active site" description="Proton donor; for dehydratase activity" evidence="14">
    <location>
        <position position="2802"/>
    </location>
</feature>
<dbReference type="SUPFAM" id="SSF47336">
    <property type="entry name" value="ACP-like"/>
    <property type="match status" value="4"/>
</dbReference>
<dbReference type="InterPro" id="IPR020841">
    <property type="entry name" value="PKS_Beta-ketoAc_synthase_dom"/>
</dbReference>
<evidence type="ECO:0000256" key="11">
    <source>
        <dbReference type="ARBA" id="ARBA00060622"/>
    </source>
</evidence>
<feature type="active site" description="Proton acceptor; for dehydratase activity" evidence="14">
    <location>
        <position position="936"/>
    </location>
</feature>
<dbReference type="InterPro" id="IPR032821">
    <property type="entry name" value="PKS_assoc"/>
</dbReference>
<feature type="domain" description="Ketosynthase family 3 (KS3)" evidence="17">
    <location>
        <begin position="34"/>
        <end position="455"/>
    </location>
</feature>
<dbReference type="InterPro" id="IPR042104">
    <property type="entry name" value="PKS_dehydratase_sf"/>
</dbReference>
<evidence type="ECO:0000259" key="18">
    <source>
        <dbReference type="PROSITE" id="PS52019"/>
    </source>
</evidence>
<dbReference type="Pfam" id="PF00109">
    <property type="entry name" value="ketoacyl-synt"/>
    <property type="match status" value="4"/>
</dbReference>
<dbReference type="Pfam" id="PF14765">
    <property type="entry name" value="PS-DH"/>
    <property type="match status" value="4"/>
</dbReference>
<evidence type="ECO:0000256" key="7">
    <source>
        <dbReference type="ARBA" id="ARBA00023268"/>
    </source>
</evidence>
<evidence type="ECO:0000256" key="8">
    <source>
        <dbReference type="ARBA" id="ARBA00023315"/>
    </source>
</evidence>
<dbReference type="Pfam" id="PF22953">
    <property type="entry name" value="SpnB_Rossmann"/>
    <property type="match status" value="2"/>
</dbReference>
<dbReference type="InterPro" id="IPR020807">
    <property type="entry name" value="PKS_DH"/>
</dbReference>
<dbReference type="Gene3D" id="1.10.1200.10">
    <property type="entry name" value="ACP-like"/>
    <property type="match status" value="4"/>
</dbReference>
<feature type="region of interest" description="N-terminal hotdog fold" evidence="14">
    <location>
        <begin position="904"/>
        <end position="1026"/>
    </location>
</feature>
<feature type="domain" description="Ketosynthase family 3 (KS3)" evidence="17">
    <location>
        <begin position="1726"/>
        <end position="2148"/>
    </location>
</feature>
<dbReference type="GO" id="GO:0006633">
    <property type="term" value="P:fatty acid biosynthetic process"/>
    <property type="evidence" value="ECO:0007669"/>
    <property type="project" value="InterPro"/>
</dbReference>
<dbReference type="GO" id="GO:0004315">
    <property type="term" value="F:3-oxoacyl-[acyl-carrier-protein] synthase activity"/>
    <property type="evidence" value="ECO:0007669"/>
    <property type="project" value="InterPro"/>
</dbReference>
<evidence type="ECO:0000256" key="6">
    <source>
        <dbReference type="ARBA" id="ARBA00023194"/>
    </source>
</evidence>
<dbReference type="CDD" id="cd08956">
    <property type="entry name" value="KR_3_FAS_SDR_x"/>
    <property type="match status" value="4"/>
</dbReference>
<evidence type="ECO:0000313" key="19">
    <source>
        <dbReference type="EMBL" id="MBB5070957.1"/>
    </source>
</evidence>
<dbReference type="EC" id="2.3.1.94" evidence="13"/>
<feature type="domain" description="PKS/mFAS DH" evidence="18">
    <location>
        <begin position="4295"/>
        <end position="4562"/>
    </location>
</feature>
<keyword evidence="2" id="KW-0596">Phosphopantetheine</keyword>
<dbReference type="EMBL" id="JACHIV010000001">
    <property type="protein sequence ID" value="MBB5070957.1"/>
    <property type="molecule type" value="Genomic_DNA"/>
</dbReference>
<feature type="region of interest" description="N-terminal hotdog fold" evidence="14">
    <location>
        <begin position="4295"/>
        <end position="4417"/>
    </location>
</feature>
<dbReference type="SMART" id="SM00825">
    <property type="entry name" value="PKS_KS"/>
    <property type="match status" value="4"/>
</dbReference>
<dbReference type="FunFam" id="3.40.47.10:FF:000019">
    <property type="entry name" value="Polyketide synthase type I"/>
    <property type="match status" value="4"/>
</dbReference>
<name>A0A840NRV5_9PSEU</name>
<feature type="region of interest" description="N-terminal hotdog fold" evidence="14">
    <location>
        <begin position="2607"/>
        <end position="2730"/>
    </location>
</feature>
<dbReference type="SUPFAM" id="SSF52151">
    <property type="entry name" value="FabD/lysophospholipase-like"/>
    <property type="match status" value="4"/>
</dbReference>
<dbReference type="SMART" id="SM00823">
    <property type="entry name" value="PKS_PP"/>
    <property type="match status" value="4"/>
</dbReference>
<evidence type="ECO:0000256" key="10">
    <source>
        <dbReference type="ARBA" id="ARBA00060158"/>
    </source>
</evidence>
<dbReference type="Gene3D" id="3.40.366.10">
    <property type="entry name" value="Malonyl-Coenzyme A Acyl Carrier Protein, domain 2"/>
    <property type="match status" value="4"/>
</dbReference>
<accession>A0A840NRV5</accession>
<dbReference type="GO" id="GO:0031177">
    <property type="term" value="F:phosphopantetheine binding"/>
    <property type="evidence" value="ECO:0007669"/>
    <property type="project" value="InterPro"/>
</dbReference>
<feature type="active site" description="Proton donor; for dehydratase activity" evidence="14">
    <location>
        <position position="6198"/>
    </location>
</feature>
<dbReference type="Gene3D" id="3.40.50.720">
    <property type="entry name" value="NAD(P)-binding Rossmann-like Domain"/>
    <property type="match status" value="4"/>
</dbReference>
<feature type="domain" description="Carrier" evidence="16">
    <location>
        <begin position="5027"/>
        <end position="5102"/>
    </location>
</feature>
<dbReference type="Pfam" id="PF21089">
    <property type="entry name" value="PKS_DH_N"/>
    <property type="match status" value="4"/>
</dbReference>
<feature type="domain" description="Ketosynthase family 3 (KS3)" evidence="17">
    <location>
        <begin position="5121"/>
        <end position="5543"/>
    </location>
</feature>
<evidence type="ECO:0000256" key="15">
    <source>
        <dbReference type="SAM" id="Coils"/>
    </source>
</evidence>
<dbReference type="PROSITE" id="PS50075">
    <property type="entry name" value="CARRIER"/>
    <property type="match status" value="4"/>
</dbReference>
<feature type="domain" description="PKS/mFAS DH" evidence="18">
    <location>
        <begin position="2607"/>
        <end position="2876"/>
    </location>
</feature>
<dbReference type="PROSITE" id="PS52004">
    <property type="entry name" value="KS3_2"/>
    <property type="match status" value="4"/>
</dbReference>
<dbReference type="SUPFAM" id="SSF53901">
    <property type="entry name" value="Thiolase-like"/>
    <property type="match status" value="4"/>
</dbReference>
<comment type="caution">
    <text evidence="19">The sequence shown here is derived from an EMBL/GenBank/DDBJ whole genome shotgun (WGS) entry which is preliminary data.</text>
</comment>
<feature type="domain" description="Carrier" evidence="16">
    <location>
        <begin position="6728"/>
        <end position="6803"/>
    </location>
</feature>
<dbReference type="InterPro" id="IPR049900">
    <property type="entry name" value="PKS_mFAS_DH"/>
</dbReference>
<dbReference type="InterPro" id="IPR036736">
    <property type="entry name" value="ACP-like_sf"/>
</dbReference>
<reference evidence="19 20" key="1">
    <citation type="submission" date="2020-08" db="EMBL/GenBank/DDBJ databases">
        <title>Sequencing the genomes of 1000 actinobacteria strains.</title>
        <authorList>
            <person name="Klenk H.-P."/>
        </authorList>
    </citation>
    <scope>NUCLEOTIDE SEQUENCE [LARGE SCALE GENOMIC DNA]</scope>
    <source>
        <strain evidence="19 20">DSM 45582</strain>
    </source>
</reference>
<feature type="active site" description="Proton donor; for dehydratase activity" evidence="14">
    <location>
        <position position="1096"/>
    </location>
</feature>
<comment type="pathway">
    <text evidence="11">Antibiotic biosynthesis; erythromycin biosynthesis.</text>
</comment>
<dbReference type="Pfam" id="PF00698">
    <property type="entry name" value="Acyl_transf_1"/>
    <property type="match status" value="4"/>
</dbReference>
<feature type="domain" description="Carrier" evidence="16">
    <location>
        <begin position="3322"/>
        <end position="3397"/>
    </location>
</feature>
<dbReference type="InterPro" id="IPR018201">
    <property type="entry name" value="Ketoacyl_synth_AS"/>
</dbReference>
<dbReference type="Pfam" id="PF08990">
    <property type="entry name" value="Docking"/>
    <property type="match status" value="1"/>
</dbReference>
<feature type="active site" description="Proton acceptor; for dehydratase activity" evidence="14">
    <location>
        <position position="2639"/>
    </location>
</feature>
<evidence type="ECO:0000256" key="3">
    <source>
        <dbReference type="ARBA" id="ARBA00022553"/>
    </source>
</evidence>
<feature type="domain" description="PKS/mFAS DH" evidence="18">
    <location>
        <begin position="904"/>
        <end position="1173"/>
    </location>
</feature>
<dbReference type="CDD" id="cd00833">
    <property type="entry name" value="PKS"/>
    <property type="match status" value="4"/>
</dbReference>
<comment type="catalytic activity">
    <reaction evidence="9">
        <text>6 (S)-methylmalonyl-CoA + propanoyl-CoA + 6 NADPH + 12 H(+) = 6-deoxyerythronolide B + 6 CO2 + 6 NADP(+) + 7 CoA + H2O</text>
        <dbReference type="Rhea" id="RHEA:23068"/>
        <dbReference type="ChEBI" id="CHEBI:15377"/>
        <dbReference type="ChEBI" id="CHEBI:15378"/>
        <dbReference type="ChEBI" id="CHEBI:16089"/>
        <dbReference type="ChEBI" id="CHEBI:16526"/>
        <dbReference type="ChEBI" id="CHEBI:57287"/>
        <dbReference type="ChEBI" id="CHEBI:57327"/>
        <dbReference type="ChEBI" id="CHEBI:57392"/>
        <dbReference type="ChEBI" id="CHEBI:57783"/>
        <dbReference type="ChEBI" id="CHEBI:58349"/>
        <dbReference type="EC" id="2.3.1.94"/>
    </reaction>
</comment>
<evidence type="ECO:0000256" key="2">
    <source>
        <dbReference type="ARBA" id="ARBA00022450"/>
    </source>
</evidence>
<dbReference type="Gene3D" id="3.10.129.110">
    <property type="entry name" value="Polyketide synthase dehydratase"/>
    <property type="match status" value="4"/>
</dbReference>
<proteinExistence type="predicted"/>
<evidence type="ECO:0000256" key="13">
    <source>
        <dbReference type="ARBA" id="ARBA00066981"/>
    </source>
</evidence>
<evidence type="ECO:0000313" key="20">
    <source>
        <dbReference type="Proteomes" id="UP000580474"/>
    </source>
</evidence>
<feature type="active site" description="Proton acceptor; for dehydratase activity" evidence="14">
    <location>
        <position position="4327"/>
    </location>
</feature>
<evidence type="ECO:0000259" key="16">
    <source>
        <dbReference type="PROSITE" id="PS50075"/>
    </source>
</evidence>
<dbReference type="InterPro" id="IPR016035">
    <property type="entry name" value="Acyl_Trfase/lysoPLipase"/>
</dbReference>
<feature type="region of interest" description="C-terminal hotdog fold" evidence="14">
    <location>
        <begin position="1037"/>
        <end position="1173"/>
    </location>
</feature>
<evidence type="ECO:0000256" key="12">
    <source>
        <dbReference type="ARBA" id="ARBA00063272"/>
    </source>
</evidence>
<dbReference type="Gene3D" id="3.30.70.3290">
    <property type="match status" value="4"/>
</dbReference>
<dbReference type="InterPro" id="IPR009081">
    <property type="entry name" value="PP-bd_ACP"/>
</dbReference>
<dbReference type="InterPro" id="IPR055123">
    <property type="entry name" value="SpnB-like_Rossmann"/>
</dbReference>
<comment type="function">
    <text evidence="10">Involved in the biosynthesis of antibiotic erythromycin via the biosynthesis of its aglycone precursor, 6-deoxyerythronolide B (6-dEB).</text>
</comment>
<keyword evidence="7" id="KW-0511">Multifunctional enzyme</keyword>
<dbReference type="SUPFAM" id="SSF51735">
    <property type="entry name" value="NAD(P)-binding Rossmann-fold domains"/>
    <property type="match status" value="8"/>
</dbReference>
<evidence type="ECO:0000256" key="5">
    <source>
        <dbReference type="ARBA" id="ARBA00022737"/>
    </source>
</evidence>
<dbReference type="Proteomes" id="UP000580474">
    <property type="component" value="Unassembled WGS sequence"/>
</dbReference>
<dbReference type="InterPro" id="IPR050091">
    <property type="entry name" value="PKS_NRPS_Biosynth_Enz"/>
</dbReference>
<dbReference type="PANTHER" id="PTHR43775">
    <property type="entry name" value="FATTY ACID SYNTHASE"/>
    <property type="match status" value="1"/>
</dbReference>
<keyword evidence="4 19" id="KW-0808">Transferase</keyword>
<dbReference type="Gene3D" id="3.40.47.10">
    <property type="match status" value="4"/>
</dbReference>
<dbReference type="InterPro" id="IPR036291">
    <property type="entry name" value="NAD(P)-bd_dom_sf"/>
</dbReference>
<comment type="subunit">
    <text evidence="12">Homodimer. Erythronolide synthase is composed of EryAI, EryAII and EryAIII multimodular (2 modules) polypeptides each coding for a functional synthase subunit which participates in 2 of the six FAS-like elongation steps required for formation of the polyketide. Module 1, 2, 3, 4, 5, and 6 participating in biosynthesis steps 1, 2, 3, 4, 5, and 6, respectively.</text>
</comment>
<dbReference type="GO" id="GO:0004312">
    <property type="term" value="F:fatty acid synthase activity"/>
    <property type="evidence" value="ECO:0007669"/>
    <property type="project" value="TreeGrafter"/>
</dbReference>
<evidence type="ECO:0000256" key="1">
    <source>
        <dbReference type="ARBA" id="ARBA00001957"/>
    </source>
</evidence>
<feature type="region of interest" description="C-terminal hotdog fold" evidence="14">
    <location>
        <begin position="6139"/>
        <end position="6273"/>
    </location>
</feature>
<feature type="active site" description="Proton acceptor; for dehydratase activity" evidence="14">
    <location>
        <position position="6039"/>
    </location>
</feature>
<dbReference type="Pfam" id="PF02801">
    <property type="entry name" value="Ketoacyl-synt_C"/>
    <property type="match status" value="4"/>
</dbReference>
<dbReference type="InterPro" id="IPR057326">
    <property type="entry name" value="KR_dom"/>
</dbReference>
<evidence type="ECO:0000256" key="14">
    <source>
        <dbReference type="PROSITE-ProRule" id="PRU01363"/>
    </source>
</evidence>
<feature type="active site" description="Proton donor; for dehydratase activity" evidence="14">
    <location>
        <position position="4487"/>
    </location>
</feature>
<dbReference type="InterPro" id="IPR049551">
    <property type="entry name" value="PKS_DH_C"/>
</dbReference>
<evidence type="ECO:0000256" key="9">
    <source>
        <dbReference type="ARBA" id="ARBA00052442"/>
    </source>
</evidence>
<keyword evidence="8" id="KW-0012">Acyltransferase</keyword>
<dbReference type="FunFam" id="1.10.1200.10:FF:000007">
    <property type="entry name" value="Probable polyketide synthase pks17"/>
    <property type="match status" value="4"/>
</dbReference>
<dbReference type="RefSeq" id="WP_184480925.1">
    <property type="nucleotide sequence ID" value="NZ_JACHIV010000001.1"/>
</dbReference>
<dbReference type="InterPro" id="IPR016039">
    <property type="entry name" value="Thiolase-like"/>
</dbReference>
<dbReference type="InterPro" id="IPR006162">
    <property type="entry name" value="Ppantetheine_attach_site"/>
</dbReference>
<dbReference type="InterPro" id="IPR001227">
    <property type="entry name" value="Ac_transferase_dom_sf"/>
</dbReference>
<dbReference type="SMART" id="SM00822">
    <property type="entry name" value="PKS_KR"/>
    <property type="match status" value="4"/>
</dbReference>
<dbReference type="SUPFAM" id="SSF55048">
    <property type="entry name" value="Probable ACP-binding domain of malonyl-CoA ACP transacylase"/>
    <property type="match status" value="4"/>
</dbReference>
<dbReference type="FunFam" id="3.40.366.10:FF:000002">
    <property type="entry name" value="Probable polyketide synthase 2"/>
    <property type="match status" value="3"/>
</dbReference>
<dbReference type="InterPro" id="IPR013968">
    <property type="entry name" value="PKS_KR"/>
</dbReference>
<dbReference type="InterPro" id="IPR014043">
    <property type="entry name" value="Acyl_transferase_dom"/>
</dbReference>
<dbReference type="PROSITE" id="PS00012">
    <property type="entry name" value="PHOSPHOPANTETHEINE"/>
    <property type="match status" value="3"/>
</dbReference>
<sequence length="6882" mass="718769">MADSKNEYVEALRSSLKEIERLREQNQRLVSSAAEPIAVVGIGCRFPDGVDTPERLWDLVVEGRDAVGGFPTDRGWDLDRLSGEGEGTSLAQEGAFLAGMADFDAEFFGIAPREAVAMDPQQRLLLRTAWEAVERAGIDPASLRGSQTGVFMGTTGQDYGKVLDGCDEDVEVYANTGHAACVLSGRLSYLFGLEGPAITVDTGCSSSLVALHQAVQALRGGECSLALTGGASVMATPGPFVSFTAQHGLAADGRCKPFADAADGTGWGEGSGVLLLERLSDAQRNGHPVLAVVRGSAINQDGASNGLTAPNGPSQQRVIRAALGNAHLEPSDVDVVEAHGTGTTLGDPIEAQALLATYGQDRETPLWLGSIKSNIGHTQAAAGIAGVIKMVLAMRHGVLPRSLHVDAPSSNVDWSAGSVELLAEQRDWPERDRPRRAGISSFGISGTNAHVIVEQAPAVVEQPRETRVLPEFVALPVSARGPEALAAQVDRLGVHLAENPATPLTDVALTLAESRSTFEHRSVLLAGSDGLTELASGLAPEECPTAFVFSGQGSQRLRMGRSLHGRFAAFAAALDAACAELDPHLPRPLREVMWGDDEEALARTEFAQPALFAVEVALYRLVESWGMRPDHLAGHSIGEIAAAHVSGVLSLPDAAKLVAARGRLMQALPAGGAMLAVQATEQEAAELVGDRVGIAAINGPSSVVLSGDADLLADIADRWEGLGRKAKRLVVSHAFHSPLMEPMLAEFRSVVAELTFGEPRIPVVPTASVPTGTGTDFGSAEYWVRHVREPVRFADAVTALHARGVRAFLELGPDGVLSAMTRENLPDVVAVPVLRGAKGDELAALSALAALHVAGVAVDWAAVLEGTGARRADLPTYPFQDRRFWPSTSRTRGGDAPAAGPGTHPLLGSGVELAGGDELVFGSELSAATRPWLAEHVVGGRILLPGTAFMELAIRAADEADCDRVEELTLAAPLVLPADGAIGTQVRVAAADADGRRSMEVFSRADELSPWTLHATGVLGTGAGAGTGLTAWPPPGAEPVDVEGVYERLAGLGFDYGPSFRGLRRVWRREQEVFAEVALPENVDAAPYGLHPALLDAVQHAAAFADLGPISRGGLPFAWEGGALHASGASTVRAHLARAGEDAMSMVLADAQGAPVATFESLLAREVPADRVGSGAAARDSLFRLDRTPIRTGALPERLAVLGSADAFGAAGMEIRELTGLSNVDPVPERVLVPVRGDADVVRSAHEVTAGVLALIQDWLGQERFADSKLVFVTGEADADPAAAAVHGLVRVAGTENPGRFGLIHRAADASPEALAAAAVADEPDVLVRGDEVLAARLARAQAPAESATWDAEGTVLITGGTGGLGGALAEHLVRDRGVRHLLLLSRRGLDADGAPELAARLRELGSDVVVSACDTADRDALAEAVAAIPAAHPLRAVVHTAGVVDDGIVGALTPDRLAAVLRPKVDAAWHLHELTREHDLTAFVLFSSVAAAFGSAGQGNYAAGNAFLDGLARHRHAAGLPATSLAWGPWTRDVGMTGALSEVDVQRVARSGMPPLELEEGLALFDAAVSGADPAPLTVRLDLAGLRAQGEVAPLLRGLIRTPVRRGAARSAASDGLAARLGGLSDVERREALLELVRGRIAVVLGHSGASSVPATRQFQDLGFDSLTAVELRNGLNADTGLRLPATLVFDHPTPTALAEYLHEELFGGQEAAAPVVAPVAAADDDPIVIVGMACRYPGGVSSPEDLWRLVAEGGDGISEFPADRGWDLERIYDPDPETPGRTHVRHGGFLHEAGEFDPAFFGMSPREALATDSQQRLLLEVSWEALERAGLDPHGLQGSPTGVFAGVMYNDYGTLLPGAEFEGYRGNGSAPSVASGRVSYTFGFEGPAVTVDTACSSSLVAMHWAAQALRSGECSLALAGGVTVMSTPSTFVDFSRQRGLALDGRSKAFSDDADGVGWSEGVGMLVLERRSDALRNGHDVLAVLRGSAVNQDGASNGLTAPNGPSQQRVIRQALASGGLSTQDVDVVEAHGTGTTLGDPIEAQALLATYGQDRDEPLWLGSVKSNIGHTQAAAGVAGVIKMVLAMRHGSLARSLHAETPSTHVDWEAGAVELLAEQRDWPELDRPRRAGVSSFGISGTNAHVILEQAPEPEIPARERETGTGVLPWVLSGRSPQALRTQAARLLGRVQAEPTATDDIGYSLATTRAAFEHRAVLVAAERDALLGGLAALTTGEPDPSVVEGSVADGRLGVLFSGQGSQRLGMGRELHARFPVFAAALDAACDELDRHLDRPLREVMWGEDADLLERTGYAQPALFAVEVALYRLVESWGVRPDHLAGHSIGEVAAAHVAGVLGLTDAATLVGARARLMQALPAGGAMIAVRATEDEVLPLLGDDVAVAAINAPGSVVLSGARDAVEALARRFADDGRKTTELRVSHAFHSPLVDPVLAEFAAELAELDFAEPAIPVVSNVTGAVAGPEIATPEYWVRHVRACVRFADGVRAMSDLGDRTFLELGPDSVLTALVAESAEDASAVALLREDRDEEPTAVAALAHLHTRGVPLDWAAVFPGARRVQLPTYAFQHERFWPGPVTASGDAVAIGVRPAAHPLLGGAVEVAESGETLFTGRLSRTAPPWLAEHTVHGAVLLPGTAFLELVTRAGDEVGCDRVDDLTIGRPLELPATGALQLQVRLGAEQAGRRVAEVYARPEGDPEHAWTRHAAGTLTTGGAESTGLAEWPPAGARQVDLDGCYDALADAGFDYGASFRGLTAVWRSGDEVFAEVELPEHALPDAADYGLHPALADAALHAVSQLPGRRRGLPFTWDGVSLHAAGATALRVRITPTDTDVVSLVIADTTGAPVASVAALTLRAPGDAAETLPAQRDSLFRLEWAPVRATEGGGTASVRGQDGLGLVEALRAAEIPEGDDVVLVPVRPAGTGPHAAHAATGDVLATVQEHLASGRTSRLVFVTRDATTGGDLAAAAVWGLVRTAEREHPGRFGLLDLDSPAPDAELLAQAVASAEPQLRMRGGVLAAARLARLPEPAAVAWNPEELVLVTGGTGGLGTAVARHLVREHGVRRLLLVSRSGGESEGVVPLVAELTAMDAEVQVAACDVADRDAVADLLSRHDVGAVVHTAGVLDDGVVDALTPQRLAAVLRPKVDAAWNLHEFAGELSRFVLFSSLAGTFGSPAQGNYAAANAFLDGLAQHRRAAGLPAVSLAWGPWADTGGMTGGLTAADRERMTRSGLPPLPVEQGLGLFDLATGADEAVVVPARLDLPALRAQGEVPSVLRGLIRTRTRRAGAGTGVSRALGDRLAGLPEAERATALLDLVRTQVAAVLGHAGASTVEPHRAFQELGFDSLTAVELRNKINAETGLRLPATAVFDHPNAEALAAFVAEELFGAVPQATPAEVLPPVVDDPVVIVGMACRYPGGVSSPEDLWRLVSEGADAITDFPADRGWDLDELYHPDPDHHGTSYTRRGGFLHEAAEFDPAFFGMSPREALATDSQQRLLLEVSWEAVERAGIDPAALRGSPTGVFAGVMYNDYGSLLAGTEFEGYQGSGSAGSVASGRVSYTFGFEGPAVTVDTACSSSLVGMHLAAQALRSGECSLALAGGVTVMSTPSTFVEFSRQRGLSEDGRCRSFSDSADGVGWSEGVGMVVLERMSDARRHGHRVLAVLRGSAVNQDGASNGLTAPNGPSQQRVIRQALASGGLSTQDVDVVEAHGTGTTLGDPIEAQALLATYGQDRDEPLWLGSIKSNLGHSQAAAGVAGVIKMVQAIRHGALPPTLHADAPSSHVDWEDGAVELLTEQRDWPELDRPRRAGVSSFGISGTNAHVILEQPEPEQEPAERPAHDVVPWVLSARTEPALREQAARLVEHLGVLPDADPADVGFSLATGRSGFEHRAVVFADEPAATLEALRSVADGDTGSAAAHGRTGTGGLAFLFAGQGSQRLGMGRDLHERFPAFADALDAALAALDAHLDRPLREVMWGEDADLLNRTEFAQPALFAVEVALYRLVESWGVRPGHLAGHSIGEIAAAHAAGVLSLDDAARLVAARGRLMQALPAGGAMSALRATEAEVAELVDGREDVGIAAVNGPESVVVSGAEEAVAEVERHCAEARRLRVSHAFHSPLMDPMLAEFREVAESLTYGPASIAIVSTVTGEQQREAVREPEYWVDHVRHTVRFADAVRELARLGATTFLDIGPDGSLAALAQNSLDAAAVAVPLARKDRPGDEAALTALARLHVRGVELDWAALLPGARRVDLPTYAFQHRRFWPEPAAGAAGDVRAAGLSAAGHPLLGAAVERADEDGFLFTSRISTRTHPWLAEHAVRGAVIVPGTAFAELALRAGDEAGCDRIEELTLAAPLVLPEQEAVRVQVWVGPAESGRRRVEVYSRPDAEGRDWTRHAAGVLGSGARTAEFDGAAWPPAAPALDLDGTYERLADAGFAYGPLFQGLRAAWRSGDEVFAEVELPAETDVAGFGLHPALLDAGVQAAALLGGLSEGALPFTWQGLSLHATGATALRVRITRTGPDEVSIAATDPAGAPVVSVESLLLRAVSPEQAARAERDSLYRLDWSEAEPAGSPADSVVVLRSEEFAAQLRAAGTPATEVPDLASLDDVPDVVLAPIGGRFDDVAGSVHELATRVLDLVGQWQRDSRLHSSRLVFVTRHAVARDDEDVRDLAAASAWGLIRAAQVESPATFGLIDVDDEPASLPAATEWSAEPRVVRAGVRYAGRLARASAAAEQDVRWTGRVLITGGTGGLGGAVARHLVEVHDVRELLLVSRSGPGAPGAPGLVEDLTALGADVQVVACDVADRAAVAELLSRYEIGSLVHTAGVLDDGVLDDGVLDSLTPERFDAVLRPKVDAAWNLHELCGDVSAFVLFSSLAGTFGAAGQSNYATANAFLDALARHRRAAGLPGSSLAWGPWVESGGMTGTLTDADRRRLARSGMPPLTHEQGLALFDSATTSGPAVLFPVRFDFAVLRGQGQVPELLRGLVRTPASRAVASRAATGGLGQRLAGLDAAKRHELVLELVRGQVAGVLGHTGTAEVDPQVAFQDLGFDSLTAVELRNRLNSETGLRLPATLVFDHPTAEALSAHLLAELVGELPAAVVPQQVVRAADDDPIVIVGMACRYPGGVSSPEDLWRLVSEGGDAITGFPDNRGWDLDALYDPDPDAPGTSTTRRGGFLHDAAEFDPAFFGMSPREALTTDPQQRLLLESTWEAIERAGIDPAALRGSQTGVFAGVMYNDYSDTLIGSEHEGYQGHGSAGSIASGRVSYTFGFEGPAVTVDTACSSSLVAMHWAAQALRSGECSLAVAGGVTVMATPAAFVEFSRQRGIAADGRCKAFSDSADGVGWSEGVGMLVLQRRSDALREGREILAVLRGSAVNQDGASNGLTAPNGPSQQRVIRQALASGGLSTQDVDVVEAHGTGTRLGDPIEAQALLATYGQDREEPLLLGSVKSNLGHTQAAAGVAGVIKMVQAMRHGTVPRTLHSATPSSEVDWSAGAVALLSEPAAWPETGRVRRAAVSSFGISGTNVHTILEQEPEALAPQRETPAAVVPLALSAKTPEALRDQAARLAARIEGGTAPLADVGFSLAAGRTGFDRRAVVLAEDPASAARSLTALASQLPDGALVEGQVARGGLGVLFTGQGAQRAGMGRELHARFPVFAAALDAAFAALDEHLDRPLRELVFAEPDTAEAALLDQTGYAQPALFAVEVALYRLVESWGVRPDHLAGHSIGELTAAHVAGVLTLGDAAKLVAARGRLMQALPAGGAMTSVQAAEDEVAPLLTGKEAELGIAAVNGPEAVVVSGAADAVEQVAAHFRELGRKVTALRVSHAFHSPLMDPMLDEFRAVAREVTYSAPEIPIISTTTGAELAEPDAEHWVAHVRHAVRFADGMRELTGRGVRTFLELGPDGVLSALARDSVPEDAELIPSLRKGRPEESAALTALARLHVRGVRLDWPAVFPGARRVDVPTYPFQRQEFWPATPPVRAGDVSAAGMREAGHPLLGAAVELADTDATLFTSRLSRRTHPWLAEHAVSGAVLVPGTALLELALRAGDETGCDRVDELTLAAPLLLPEHGGVQVQVSAAAPDDTGRRTLTVHSRPDGEDGWQLHATGVLGTGGAPAEVGAWPPADAEPVNVEGCYEHFADLGFDYGPVFQGLRAAWRSGDTTYAEVALPADVDAAAYGLHPALLDSALHAALLTGSDSDGAVPFAWEGVSLHAAGASALRVRLTRTGAETLALAVADATGAPVATVEGLRTRSASPAGTRAIGRDALFRLDRTPAPAGEAGEVPVLVGTDPFGLADLFKQTGAVPEVHADLTSVPDSATTVLCSLDGGENPQDAHALTHHVLGLAQSWATADRDADLVFVTREHGDLAASAAAGLVRTAATEHPGRFGLLELGAGELTADALLRALAVDEPHVSIVDGEPRVPRLARADAAEPVSWDAEGTVLITGGTGGLGGLLARHLAGRGARHLLLAGRRGPDATGAAELVAELGELGAEAHVVACDVADRESLSGLLGRIPAERPLSAVLHAAGVLDDGVLGSLDADRVSAVLRPKVDAAWNLHEATAGLELDAFVLFSSVAGLFGAAGQGNYAAANSYVDALARHRRAHGLPALSLAWGAWNSGGMAGELTEQEAERITRSGMPPLSEELGLALFDAALASDEPVLAPVRLDLPALRARDELAPLLRGLVRTPARRVSAAAGGGDLATRLAEQSGPQRRDTLLEVVRGQAAQVLGHADTGGINADSEFKGLGFDSLTAVEYRNRMGTATGLRLPATLLFDYPTPAELVEHLLGELVPEQDGPAALLAELDRLQRSFEGMEVDAELHDQVTGRLEVLRTKWTALRTGQDAEAEFSFEEATDDDMFDMLDNELGLS</sequence>
<feature type="region of interest" description="N-terminal hotdog fold" evidence="14">
    <location>
        <begin position="6007"/>
        <end position="6129"/>
    </location>
</feature>
<organism evidence="19 20">
    <name type="scientific">Saccharopolyspora gloriosae</name>
    <dbReference type="NCBI Taxonomy" id="455344"/>
    <lineage>
        <taxon>Bacteria</taxon>
        <taxon>Bacillati</taxon>
        <taxon>Actinomycetota</taxon>
        <taxon>Actinomycetes</taxon>
        <taxon>Pseudonocardiales</taxon>
        <taxon>Pseudonocardiaceae</taxon>
        <taxon>Saccharopolyspora</taxon>
    </lineage>
</organism>
<feature type="domain" description="Ketosynthase family 3 (KS3)" evidence="17">
    <location>
        <begin position="3415"/>
        <end position="3837"/>
    </location>
</feature>
<evidence type="ECO:0000259" key="17">
    <source>
        <dbReference type="PROSITE" id="PS52004"/>
    </source>
</evidence>
<protein>
    <recommendedName>
        <fullName evidence="13">6-deoxyerythronolide-B synthase</fullName>
        <ecNumber evidence="13">2.3.1.94</ecNumber>
    </recommendedName>
</protein>
<comment type="cofactor">
    <cofactor evidence="1">
        <name>pantetheine 4'-phosphate</name>
        <dbReference type="ChEBI" id="CHEBI:47942"/>
    </cofactor>
</comment>